<dbReference type="Gene3D" id="3.30.230.70">
    <property type="entry name" value="GHMP Kinase, N-terminal domain"/>
    <property type="match status" value="1"/>
</dbReference>
<dbReference type="InterPro" id="IPR027408">
    <property type="entry name" value="PNPase/RNase_PH_dom_sf"/>
</dbReference>
<dbReference type="Pfam" id="PF03725">
    <property type="entry name" value="RNase_PH_C"/>
    <property type="match status" value="1"/>
</dbReference>
<name>A0ABN9S2K1_9DINO</name>
<evidence type="ECO:0000313" key="4">
    <source>
        <dbReference type="EMBL" id="CAK0825863.1"/>
    </source>
</evidence>
<organism evidence="4 5">
    <name type="scientific">Prorocentrum cordatum</name>
    <dbReference type="NCBI Taxonomy" id="2364126"/>
    <lineage>
        <taxon>Eukaryota</taxon>
        <taxon>Sar</taxon>
        <taxon>Alveolata</taxon>
        <taxon>Dinophyceae</taxon>
        <taxon>Prorocentrales</taxon>
        <taxon>Prorocentraceae</taxon>
        <taxon>Prorocentrum</taxon>
    </lineage>
</organism>
<dbReference type="PANTHER" id="PTHR11953:SF0">
    <property type="entry name" value="EXOSOME COMPLEX COMPONENT RRP41"/>
    <property type="match status" value="1"/>
</dbReference>
<protein>
    <submittedName>
        <fullName evidence="4">Uncharacterized protein</fullName>
    </submittedName>
</protein>
<dbReference type="SUPFAM" id="SSF55666">
    <property type="entry name" value="Ribonuclease PH domain 2-like"/>
    <property type="match status" value="1"/>
</dbReference>
<dbReference type="SUPFAM" id="SSF54211">
    <property type="entry name" value="Ribosomal protein S5 domain 2-like"/>
    <property type="match status" value="1"/>
</dbReference>
<keyword evidence="5" id="KW-1185">Reference proteome</keyword>
<evidence type="ECO:0000313" key="5">
    <source>
        <dbReference type="Proteomes" id="UP001189429"/>
    </source>
</evidence>
<dbReference type="Proteomes" id="UP001189429">
    <property type="component" value="Unassembled WGS sequence"/>
</dbReference>
<dbReference type="InterPro" id="IPR015847">
    <property type="entry name" value="ExoRNase_PH_dom2"/>
</dbReference>
<accession>A0ABN9S2K1</accession>
<sequence length="253" mass="26848">MSVQEHITPEGFRLDGRRVHEPRAVRCSVGAPGGCDADGYAAFELGGTKVIAYVYGPMDAKPRAQANHDRASLSCVLSTAAFGAPARASRPGRDRLSQERSLWIQQTLESAVPLEMYPRSQIRVFVQVLQSDGGVVAAGINAATLALVDAGIPMRDLVVACSSGMLGHRAALDLSREEELASGAQVLVGMLVSACKVSLLEVESKVPEDQFQPLYDMAAAGCGAVAEQMRACLLEHAAQCFSLRASLRHGKKG</sequence>
<proteinExistence type="inferred from homology"/>
<dbReference type="InterPro" id="IPR050080">
    <property type="entry name" value="RNase_PH"/>
</dbReference>
<feature type="domain" description="Exoribonuclease phosphorolytic" evidence="2">
    <location>
        <begin position="23"/>
        <end position="153"/>
    </location>
</feature>
<dbReference type="EMBL" id="CAUYUJ010009108">
    <property type="protein sequence ID" value="CAK0825863.1"/>
    <property type="molecule type" value="Genomic_DNA"/>
</dbReference>
<dbReference type="PANTHER" id="PTHR11953">
    <property type="entry name" value="EXOSOME COMPLEX COMPONENT"/>
    <property type="match status" value="1"/>
</dbReference>
<feature type="domain" description="Exoribonuclease phosphorolytic" evidence="3">
    <location>
        <begin position="156"/>
        <end position="219"/>
    </location>
</feature>
<reference evidence="4" key="1">
    <citation type="submission" date="2023-10" db="EMBL/GenBank/DDBJ databases">
        <authorList>
            <person name="Chen Y."/>
            <person name="Shah S."/>
            <person name="Dougan E. K."/>
            <person name="Thang M."/>
            <person name="Chan C."/>
        </authorList>
    </citation>
    <scope>NUCLEOTIDE SEQUENCE [LARGE SCALE GENOMIC DNA]</scope>
</reference>
<dbReference type="InterPro" id="IPR001247">
    <property type="entry name" value="ExoRNase_PH_dom1"/>
</dbReference>
<gene>
    <name evidence="4" type="ORF">PCOR1329_LOCUS25879</name>
</gene>
<dbReference type="InterPro" id="IPR036345">
    <property type="entry name" value="ExoRNase_PH_dom2_sf"/>
</dbReference>
<evidence type="ECO:0000259" key="3">
    <source>
        <dbReference type="Pfam" id="PF03725"/>
    </source>
</evidence>
<evidence type="ECO:0000256" key="1">
    <source>
        <dbReference type="ARBA" id="ARBA00006678"/>
    </source>
</evidence>
<evidence type="ECO:0000259" key="2">
    <source>
        <dbReference type="Pfam" id="PF01138"/>
    </source>
</evidence>
<comment type="similarity">
    <text evidence="1">Belongs to the RNase PH family.</text>
</comment>
<dbReference type="Pfam" id="PF01138">
    <property type="entry name" value="RNase_PH"/>
    <property type="match status" value="1"/>
</dbReference>
<comment type="caution">
    <text evidence="4">The sequence shown here is derived from an EMBL/GenBank/DDBJ whole genome shotgun (WGS) entry which is preliminary data.</text>
</comment>
<dbReference type="InterPro" id="IPR020568">
    <property type="entry name" value="Ribosomal_Su5_D2-typ_SF"/>
</dbReference>